<evidence type="ECO:0000259" key="7">
    <source>
        <dbReference type="PROSITE" id="PS50035"/>
    </source>
</evidence>
<dbReference type="InterPro" id="IPR001736">
    <property type="entry name" value="PLipase_D/transphosphatidylase"/>
</dbReference>
<dbReference type="PROSITE" id="PS50035">
    <property type="entry name" value="PLD"/>
    <property type="match status" value="1"/>
</dbReference>
<dbReference type="EMBL" id="JACSGT010000001">
    <property type="protein sequence ID" value="MCF2218324.1"/>
    <property type="molecule type" value="Genomic_DNA"/>
</dbReference>
<reference evidence="8" key="1">
    <citation type="submission" date="2021-08" db="EMBL/GenBank/DDBJ databases">
        <title>Complete genome sequence of Chryseobacterium sp strain PS-8.</title>
        <authorList>
            <person name="Das S.K."/>
        </authorList>
    </citation>
    <scope>NUCLEOTIDE SEQUENCE</scope>
    <source>
        <strain evidence="8">PS-8</strain>
    </source>
</reference>
<dbReference type="Pfam" id="PF13091">
    <property type="entry name" value="PLDc_2"/>
    <property type="match status" value="1"/>
</dbReference>
<evidence type="ECO:0000313" key="9">
    <source>
        <dbReference type="Proteomes" id="UP001430374"/>
    </source>
</evidence>
<accession>A0ABS9C3R2</accession>
<keyword evidence="4" id="KW-0378">Hydrolase</keyword>
<proteinExistence type="inferred from homology"/>
<comment type="catalytic activity">
    <reaction evidence="1">
        <text>a 1,2-diacyl-sn-glycero-3-phosphocholine + H2O = a 1,2-diacyl-sn-glycero-3-phosphate + choline + H(+)</text>
        <dbReference type="Rhea" id="RHEA:14445"/>
        <dbReference type="ChEBI" id="CHEBI:15354"/>
        <dbReference type="ChEBI" id="CHEBI:15377"/>
        <dbReference type="ChEBI" id="CHEBI:15378"/>
        <dbReference type="ChEBI" id="CHEBI:57643"/>
        <dbReference type="ChEBI" id="CHEBI:58608"/>
        <dbReference type="EC" id="3.1.4.4"/>
    </reaction>
</comment>
<organism evidence="8 9">
    <name type="scientific">Chryseobacterium indicum</name>
    <dbReference type="NCBI Taxonomy" id="2766954"/>
    <lineage>
        <taxon>Bacteria</taxon>
        <taxon>Pseudomonadati</taxon>
        <taxon>Bacteroidota</taxon>
        <taxon>Flavobacteriia</taxon>
        <taxon>Flavobacteriales</taxon>
        <taxon>Weeksellaceae</taxon>
        <taxon>Chryseobacterium group</taxon>
        <taxon>Chryseobacterium</taxon>
    </lineage>
</organism>
<evidence type="ECO:0000256" key="1">
    <source>
        <dbReference type="ARBA" id="ARBA00000798"/>
    </source>
</evidence>
<feature type="domain" description="PLD phosphodiesterase" evidence="7">
    <location>
        <begin position="82"/>
        <end position="109"/>
    </location>
</feature>
<evidence type="ECO:0000256" key="4">
    <source>
        <dbReference type="ARBA" id="ARBA00022801"/>
    </source>
</evidence>
<gene>
    <name evidence="8" type="ORF">H9Q08_03300</name>
</gene>
<sequence>MTKAYFSDIRSRIIEQISNSKEEILICVAWFTSWEILGKLIDKAETGCIIKIIVNDHYDNRRLNFSEFIRKDGFIKILSSETGRFLHDKFAIFDNKTLITGSYNWTYAAEFYNHEYIVITDESVMIKQFSVRFRNHEKSVIDFEIEKLKKISVIESESNEGDFSRLENELLKELIESVELSIKAGAKINRNIILDILHRYGAIGASRKLVREGADLIQSGLQKMFHINRLDLTIENIILKEKYRRLFDDDTIQKASEKLKKLGYTF</sequence>
<evidence type="ECO:0000256" key="6">
    <source>
        <dbReference type="ARBA" id="ARBA00023098"/>
    </source>
</evidence>
<evidence type="ECO:0000256" key="5">
    <source>
        <dbReference type="ARBA" id="ARBA00022963"/>
    </source>
</evidence>
<dbReference type="InterPro" id="IPR025202">
    <property type="entry name" value="PLD-like_dom"/>
</dbReference>
<dbReference type="SUPFAM" id="SSF56024">
    <property type="entry name" value="Phospholipase D/nuclease"/>
    <property type="match status" value="1"/>
</dbReference>
<name>A0ABS9C3R2_9FLAO</name>
<keyword evidence="5" id="KW-0442">Lipid degradation</keyword>
<dbReference type="SMART" id="SM00155">
    <property type="entry name" value="PLDc"/>
    <property type="match status" value="1"/>
</dbReference>
<keyword evidence="9" id="KW-1185">Reference proteome</keyword>
<dbReference type="EC" id="3.1.4.4" evidence="3"/>
<evidence type="ECO:0000256" key="2">
    <source>
        <dbReference type="ARBA" id="ARBA00008664"/>
    </source>
</evidence>
<dbReference type="PANTHER" id="PTHR43856:SF1">
    <property type="entry name" value="MITOCHONDRIAL CARDIOLIPIN HYDROLASE"/>
    <property type="match status" value="1"/>
</dbReference>
<dbReference type="Proteomes" id="UP001430374">
    <property type="component" value="Unassembled WGS sequence"/>
</dbReference>
<comment type="similarity">
    <text evidence="2">Belongs to the phospholipase D family.</text>
</comment>
<dbReference type="PANTHER" id="PTHR43856">
    <property type="entry name" value="CARDIOLIPIN HYDROLASE"/>
    <property type="match status" value="1"/>
</dbReference>
<comment type="caution">
    <text evidence="8">The sequence shown here is derived from an EMBL/GenBank/DDBJ whole genome shotgun (WGS) entry which is preliminary data.</text>
</comment>
<dbReference type="Gene3D" id="3.30.870.10">
    <property type="entry name" value="Endonuclease Chain A"/>
    <property type="match status" value="1"/>
</dbReference>
<dbReference type="RefSeq" id="WP_235130094.1">
    <property type="nucleotide sequence ID" value="NZ_JACSGT010000001.1"/>
</dbReference>
<evidence type="ECO:0000313" key="8">
    <source>
        <dbReference type="EMBL" id="MCF2218324.1"/>
    </source>
</evidence>
<protein>
    <recommendedName>
        <fullName evidence="3">phospholipase D</fullName>
        <ecNumber evidence="3">3.1.4.4</ecNumber>
    </recommendedName>
</protein>
<keyword evidence="6" id="KW-0443">Lipid metabolism</keyword>
<evidence type="ECO:0000256" key="3">
    <source>
        <dbReference type="ARBA" id="ARBA00012027"/>
    </source>
</evidence>
<dbReference type="CDD" id="cd09174">
    <property type="entry name" value="PLDc_Nuc_like_unchar2"/>
    <property type="match status" value="1"/>
</dbReference>
<dbReference type="InterPro" id="IPR051406">
    <property type="entry name" value="PLD_domain"/>
</dbReference>